<evidence type="ECO:0000313" key="2">
    <source>
        <dbReference type="Proteomes" id="UP000484885"/>
    </source>
</evidence>
<dbReference type="Proteomes" id="UP000484885">
    <property type="component" value="Unassembled WGS sequence"/>
</dbReference>
<protein>
    <submittedName>
        <fullName evidence="1">Uncharacterized protein</fullName>
    </submittedName>
</protein>
<reference evidence="1 2" key="1">
    <citation type="submission" date="2020-02" db="EMBL/GenBank/DDBJ databases">
        <authorList>
            <person name="Zhang X.-Y."/>
        </authorList>
    </citation>
    <scope>NUCLEOTIDE SEQUENCE [LARGE SCALE GENOMIC DNA]</scope>
    <source>
        <strain evidence="1 2">C33</strain>
    </source>
</reference>
<name>A0A845VCB2_9GAMM</name>
<organism evidence="1 2">
    <name type="scientific">Wenzhouxiangella limi</name>
    <dbReference type="NCBI Taxonomy" id="2707351"/>
    <lineage>
        <taxon>Bacteria</taxon>
        <taxon>Pseudomonadati</taxon>
        <taxon>Pseudomonadota</taxon>
        <taxon>Gammaproteobacteria</taxon>
        <taxon>Chromatiales</taxon>
        <taxon>Wenzhouxiangellaceae</taxon>
        <taxon>Wenzhouxiangella</taxon>
    </lineage>
</organism>
<dbReference type="RefSeq" id="WP_164210321.1">
    <property type="nucleotide sequence ID" value="NZ_JAAGSC010000033.1"/>
</dbReference>
<keyword evidence="2" id="KW-1185">Reference proteome</keyword>
<comment type="caution">
    <text evidence="1">The sequence shown here is derived from an EMBL/GenBank/DDBJ whole genome shotgun (WGS) entry which is preliminary data.</text>
</comment>
<accession>A0A845VCB2</accession>
<evidence type="ECO:0000313" key="1">
    <source>
        <dbReference type="EMBL" id="NDY94909.1"/>
    </source>
</evidence>
<sequence>MTKIATITGHEKVGFLGYCGCQDGNVLGRQSLGSSGGQMLSAWLGTDGNIAQQILENLPALRALTGQVSTRLFDGKPGPMGENMLST</sequence>
<gene>
    <name evidence="1" type="ORF">G3I74_04115</name>
</gene>
<dbReference type="AlphaFoldDB" id="A0A845VCB2"/>
<proteinExistence type="predicted"/>
<dbReference type="EMBL" id="JAAGSC010000033">
    <property type="protein sequence ID" value="NDY94909.1"/>
    <property type="molecule type" value="Genomic_DNA"/>
</dbReference>